<proteinExistence type="inferred from homology"/>
<dbReference type="PANTHER" id="PTHR12856">
    <property type="entry name" value="TRANSCRIPTION INITIATION FACTOR IIH-RELATED"/>
    <property type="match status" value="1"/>
</dbReference>
<evidence type="ECO:0000259" key="8">
    <source>
        <dbReference type="PROSITE" id="PS50858"/>
    </source>
</evidence>
<keyword evidence="3" id="KW-0677">Repeat</keyword>
<evidence type="ECO:0000313" key="9">
    <source>
        <dbReference type="EMBL" id="RAL61498.1"/>
    </source>
</evidence>
<organism evidence="9 10">
    <name type="scientific">Monilinia fructigena</name>
    <dbReference type="NCBI Taxonomy" id="38457"/>
    <lineage>
        <taxon>Eukaryota</taxon>
        <taxon>Fungi</taxon>
        <taxon>Dikarya</taxon>
        <taxon>Ascomycota</taxon>
        <taxon>Pezizomycotina</taxon>
        <taxon>Leotiomycetes</taxon>
        <taxon>Helotiales</taxon>
        <taxon>Sclerotiniaceae</taxon>
        <taxon>Monilinia</taxon>
    </lineage>
</organism>
<dbReference type="SMART" id="SM00751">
    <property type="entry name" value="BSD"/>
    <property type="match status" value="2"/>
</dbReference>
<sequence length="1335" mass="147032">MAPPAQGLAVYKKKEGTLNISKDEKSIQWLPLKADGGATVNITVADITNLQQTPETAAKVMLKVFEKSPNSPEPVTHLFHFNSPANPRGEANAIKDALTNLISALKTAESNVSKANGSGTASAAMAMASAVASKPSSGNARFYDDAQLKTDIELQQSLMKKDSSLQRTYMESRRTKPDTISDSQFNSQFWSARTNLLRAHAVESSQKRGAYNVLSAVKPRQVDGELKMNISAEQVQLIFSQHPLVKKVYDENVPKLNEMDFWSRFFLSRLFKKLKGERINEHDSLDPTFDRYLSANTDDGLDQRLLSTHIPHIIDLEGNEENQGGIRAGNRKDFTMRPESAGKVPIVRTLNSLSEKIMAHVAPSDVNPADPIGLDEETFNSLALRDLQGDAEENRIMLNIRELSQFFSSEKSAVSEEAALYAKQVPSDVLLGLQSDLDPASMNTDSVDGLDLRTAIGVNEESDSEEEDEQKRPHVGSKSSLTDAQKQIFEGISARRAEMDGSSSTSALAGLSQKLFDRLTLTHATTVEFLHHFWLIFLSGDPDRAGELAKMVETLDRAMDRINAVAADAEYERDEIIERQKAHLRDVWEKTGKKIKWNPESVGGGSKVVGEMMQPTIKTLEKASREYRKALAAEGVEATSSSPTGARNPLLPRTTSPQPVPAKNIRRKGSFIRPTDSSEESPLSSNNSIFEALLFSNSNSEDSTYKSDTLSSFKQAVSELSTHNNENMRQPSISTRSEPTTITEFLYGHGTVLDTITEQKSYGTIRSIARTKSADNTSTIRSIAHTKSADDLSTTPLLSHRNSFILAQDCSRRQQSFSLDDIWSIQDSYHDACAMIDQAARRRLSIHEVYAKPKEPLLAPPERPDTPPGCPSWTEAQRPGPRQHLIPPHTRLQRLLRMSSSGLTLSPASSKSFFTGRVVSAPGLTRLPPRFRVPKSVYSAIETHPFSSAPIHKPDSKSPIEAPRPIPAPIPIENPRTCSIPLVSSVTAPTSKTKGKSKSKLVRFTPSATARDSEVVNLQHAMEATSSMAFHPLVNTFYAHHPLPSLESKCPHRKGRQQIIYNVNRRFSTPMNAYNVPRNSDYLPLSSIPSVPRLALSPIIPGIRHTEPQHHSTSTIGIPTAEYLSPPLSLSDINAEYPSQSSDIDLGIIDLENEHRASQSGHTRNSTQLASRPASACMSMNISGGNDYFMSGALHIPEPESPSRQAVHVPILTGARMLDLAGPSLSMDEFGMGDVMGDGLNNYDENFDRGRIDQRVYTEESFCWKCKLVSAKRKVENWVERGGEWACFVCCGRTEEGWEQGCAQRQGERQVGLVSGGEVGRRRRDILGAVPGVGI</sequence>
<keyword evidence="5" id="KW-0804">Transcription</keyword>
<accession>A0A395IPK3</accession>
<feature type="region of interest" description="Disordered" evidence="7">
    <location>
        <begin position="855"/>
        <end position="886"/>
    </location>
</feature>
<protein>
    <recommendedName>
        <fullName evidence="8">BSD domain-containing protein</fullName>
    </recommendedName>
</protein>
<feature type="domain" description="BSD" evidence="8">
    <location>
        <begin position="222"/>
        <end position="273"/>
    </location>
</feature>
<dbReference type="FunFam" id="2.30.29.30:FF:000406">
    <property type="entry name" value="Putative RNA polymerase II transcription factor related protein"/>
    <property type="match status" value="1"/>
</dbReference>
<keyword evidence="4" id="KW-0805">Transcription regulation</keyword>
<evidence type="ECO:0000256" key="3">
    <source>
        <dbReference type="ARBA" id="ARBA00022737"/>
    </source>
</evidence>
<dbReference type="OrthoDB" id="360521at2759"/>
<comment type="similarity">
    <text evidence="2">Belongs to the TFB1 family.</text>
</comment>
<feature type="compositionally biased region" description="Pro residues" evidence="7">
    <location>
        <begin position="858"/>
        <end position="870"/>
    </location>
</feature>
<dbReference type="EMBL" id="QKRW01000031">
    <property type="protein sequence ID" value="RAL61498.1"/>
    <property type="molecule type" value="Genomic_DNA"/>
</dbReference>
<dbReference type="GO" id="GO:0000439">
    <property type="term" value="C:transcription factor TFIIH core complex"/>
    <property type="evidence" value="ECO:0007669"/>
    <property type="project" value="InterPro"/>
</dbReference>
<evidence type="ECO:0000256" key="6">
    <source>
        <dbReference type="ARBA" id="ARBA00023242"/>
    </source>
</evidence>
<keyword evidence="6" id="KW-0539">Nucleus</keyword>
<comment type="subcellular location">
    <subcellularLocation>
        <location evidence="1">Nucleus</location>
    </subcellularLocation>
</comment>
<keyword evidence="10" id="KW-1185">Reference proteome</keyword>
<evidence type="ECO:0000313" key="10">
    <source>
        <dbReference type="Proteomes" id="UP000249056"/>
    </source>
</evidence>
<evidence type="ECO:0000256" key="1">
    <source>
        <dbReference type="ARBA" id="ARBA00004123"/>
    </source>
</evidence>
<evidence type="ECO:0000256" key="4">
    <source>
        <dbReference type="ARBA" id="ARBA00023015"/>
    </source>
</evidence>
<dbReference type="InterPro" id="IPR027079">
    <property type="entry name" value="Tfb1/GTF2H1"/>
</dbReference>
<dbReference type="InterPro" id="IPR011993">
    <property type="entry name" value="PH-like_dom_sf"/>
</dbReference>
<comment type="caution">
    <text evidence="9">The sequence shown here is derived from an EMBL/GenBank/DDBJ whole genome shotgun (WGS) entry which is preliminary data.</text>
</comment>
<evidence type="ECO:0000256" key="5">
    <source>
        <dbReference type="ARBA" id="ARBA00023163"/>
    </source>
</evidence>
<feature type="region of interest" description="Disordered" evidence="7">
    <location>
        <begin position="459"/>
        <end position="481"/>
    </location>
</feature>
<dbReference type="SUPFAM" id="SSF50729">
    <property type="entry name" value="PH domain-like"/>
    <property type="match status" value="1"/>
</dbReference>
<evidence type="ECO:0000256" key="2">
    <source>
        <dbReference type="ARBA" id="ARBA00009448"/>
    </source>
</evidence>
<gene>
    <name evidence="9" type="ORF">DID88_009427</name>
</gene>
<dbReference type="InterPro" id="IPR013876">
    <property type="entry name" value="TFIIH_BTF_p62_N"/>
</dbReference>
<dbReference type="PROSITE" id="PS50858">
    <property type="entry name" value="BSD"/>
    <property type="match status" value="1"/>
</dbReference>
<dbReference type="Pfam" id="PF08567">
    <property type="entry name" value="PH_TFIIH"/>
    <property type="match status" value="1"/>
</dbReference>
<evidence type="ECO:0000256" key="7">
    <source>
        <dbReference type="SAM" id="MobiDB-lite"/>
    </source>
</evidence>
<feature type="region of interest" description="Disordered" evidence="7">
    <location>
        <begin position="633"/>
        <end position="684"/>
    </location>
</feature>
<dbReference type="Pfam" id="PF03909">
    <property type="entry name" value="BSD"/>
    <property type="match status" value="2"/>
</dbReference>
<dbReference type="CDD" id="cd13229">
    <property type="entry name" value="PH_TFIIH"/>
    <property type="match status" value="1"/>
</dbReference>
<name>A0A395IPK3_9HELO</name>
<dbReference type="Gene3D" id="2.30.29.30">
    <property type="entry name" value="Pleckstrin-homology domain (PH domain)/Phosphotyrosine-binding domain (PTB)"/>
    <property type="match status" value="1"/>
</dbReference>
<dbReference type="GO" id="GO:0006289">
    <property type="term" value="P:nucleotide-excision repair"/>
    <property type="evidence" value="ECO:0007669"/>
    <property type="project" value="InterPro"/>
</dbReference>
<dbReference type="InterPro" id="IPR005607">
    <property type="entry name" value="BSD_dom"/>
</dbReference>
<dbReference type="GO" id="GO:0006351">
    <property type="term" value="P:DNA-templated transcription"/>
    <property type="evidence" value="ECO:0007669"/>
    <property type="project" value="InterPro"/>
</dbReference>
<dbReference type="Proteomes" id="UP000249056">
    <property type="component" value="Unassembled WGS sequence"/>
</dbReference>
<reference evidence="9 10" key="1">
    <citation type="submission" date="2018-06" db="EMBL/GenBank/DDBJ databases">
        <title>Genome Sequence of the Brown Rot Fungal Pathogen Monilinia fructigena.</title>
        <authorList>
            <person name="Landi L."/>
            <person name="De Miccolis Angelini R.M."/>
            <person name="Pollastro S."/>
            <person name="Abate D."/>
            <person name="Faretra F."/>
            <person name="Romanazzi G."/>
        </authorList>
    </citation>
    <scope>NUCLEOTIDE SEQUENCE [LARGE SCALE GENOMIC DNA]</scope>
    <source>
        <strain evidence="9 10">Mfrg269</strain>
    </source>
</reference>